<dbReference type="Proteomes" id="UP000887116">
    <property type="component" value="Unassembled WGS sequence"/>
</dbReference>
<dbReference type="AlphaFoldDB" id="A0A8X6GUQ8"/>
<evidence type="ECO:0000313" key="1">
    <source>
        <dbReference type="EMBL" id="GFQ90133.1"/>
    </source>
</evidence>
<dbReference type="EMBL" id="BMAO01023652">
    <property type="protein sequence ID" value="GFQ90133.1"/>
    <property type="molecule type" value="Genomic_DNA"/>
</dbReference>
<reference evidence="1" key="1">
    <citation type="submission" date="2020-07" db="EMBL/GenBank/DDBJ databases">
        <title>Multicomponent nature underlies the extraordinary mechanical properties of spider dragline silk.</title>
        <authorList>
            <person name="Kono N."/>
            <person name="Nakamura H."/>
            <person name="Mori M."/>
            <person name="Yoshida Y."/>
            <person name="Ohtoshi R."/>
            <person name="Malay A.D."/>
            <person name="Moran D.A.P."/>
            <person name="Tomita M."/>
            <person name="Numata K."/>
            <person name="Arakawa K."/>
        </authorList>
    </citation>
    <scope>NUCLEOTIDE SEQUENCE</scope>
</reference>
<keyword evidence="2" id="KW-1185">Reference proteome</keyword>
<protein>
    <submittedName>
        <fullName evidence="1">Uncharacterized protein</fullName>
    </submittedName>
</protein>
<proteinExistence type="predicted"/>
<comment type="caution">
    <text evidence="1">The sequence shown here is derived from an EMBL/GenBank/DDBJ whole genome shotgun (WGS) entry which is preliminary data.</text>
</comment>
<accession>A0A8X6GUQ8</accession>
<sequence length="302" mass="35572">VNDEELAISSIIRIYAKDAKGNQKYPRDKEGNEKALPRLDLRSWQYATNKERNAFYPKNKFGKEILYGDYIQRKDGSIQYPLTEDGNPEYEIDYTTRDEYYFIKKDESINWGEDINGNQRYAKKQMGTSIILRMENWPMTIRICQNQNWRRSYPVEITNQSTRSYKEVILNGEYARTNLEEVKYPLDEYGNEYTLELPPAGKVKDSFPEGYYFPLGYPITNDNWVIVPEVDGKEYISDLLWPKVQANNIIGKLYRDGKNFRDYVTDVKSTRLSRAARQKYKTFPYNVNNPPVTIILLFSIIL</sequence>
<organism evidence="1 2">
    <name type="scientific">Trichonephila clavata</name>
    <name type="common">Joro spider</name>
    <name type="synonym">Nephila clavata</name>
    <dbReference type="NCBI Taxonomy" id="2740835"/>
    <lineage>
        <taxon>Eukaryota</taxon>
        <taxon>Metazoa</taxon>
        <taxon>Ecdysozoa</taxon>
        <taxon>Arthropoda</taxon>
        <taxon>Chelicerata</taxon>
        <taxon>Arachnida</taxon>
        <taxon>Araneae</taxon>
        <taxon>Araneomorphae</taxon>
        <taxon>Entelegynae</taxon>
        <taxon>Araneoidea</taxon>
        <taxon>Nephilidae</taxon>
        <taxon>Trichonephila</taxon>
    </lineage>
</organism>
<gene>
    <name evidence="1" type="primary">AVEN_261811_1</name>
    <name evidence="1" type="ORF">TNCT_734631</name>
</gene>
<dbReference type="OrthoDB" id="6429842at2759"/>
<feature type="non-terminal residue" evidence="1">
    <location>
        <position position="1"/>
    </location>
</feature>
<evidence type="ECO:0000313" key="2">
    <source>
        <dbReference type="Proteomes" id="UP000887116"/>
    </source>
</evidence>
<name>A0A8X6GUQ8_TRICU</name>